<protein>
    <submittedName>
        <fullName evidence="1">Uncharacterized protein</fullName>
    </submittedName>
</protein>
<accession>A0A0F9H611</accession>
<dbReference type="EMBL" id="LAZR01015982">
    <property type="protein sequence ID" value="KKM06490.1"/>
    <property type="molecule type" value="Genomic_DNA"/>
</dbReference>
<name>A0A0F9H611_9ZZZZ</name>
<reference evidence="1" key="1">
    <citation type="journal article" date="2015" name="Nature">
        <title>Complex archaea that bridge the gap between prokaryotes and eukaryotes.</title>
        <authorList>
            <person name="Spang A."/>
            <person name="Saw J.H."/>
            <person name="Jorgensen S.L."/>
            <person name="Zaremba-Niedzwiedzka K."/>
            <person name="Martijn J."/>
            <person name="Lind A.E."/>
            <person name="van Eijk R."/>
            <person name="Schleper C."/>
            <person name="Guy L."/>
            <person name="Ettema T.J."/>
        </authorList>
    </citation>
    <scope>NUCLEOTIDE SEQUENCE</scope>
</reference>
<organism evidence="1">
    <name type="scientific">marine sediment metagenome</name>
    <dbReference type="NCBI Taxonomy" id="412755"/>
    <lineage>
        <taxon>unclassified sequences</taxon>
        <taxon>metagenomes</taxon>
        <taxon>ecological metagenomes</taxon>
    </lineage>
</organism>
<sequence>MHSTMGEVRGLQWFSDDLRIKALGAEYNEGVSETINLEFTMESERNFLEFRFIIEGINIIIKP</sequence>
<dbReference type="AlphaFoldDB" id="A0A0F9H611"/>
<evidence type="ECO:0000313" key="1">
    <source>
        <dbReference type="EMBL" id="KKM06490.1"/>
    </source>
</evidence>
<comment type="caution">
    <text evidence="1">The sequence shown here is derived from an EMBL/GenBank/DDBJ whole genome shotgun (WGS) entry which is preliminary data.</text>
</comment>
<proteinExistence type="predicted"/>
<gene>
    <name evidence="1" type="ORF">LCGC14_1743440</name>
</gene>